<dbReference type="AlphaFoldDB" id="A0A4Y2BC41"/>
<gene>
    <name evidence="2" type="ORF">AVEN_189544_1</name>
</gene>
<dbReference type="OrthoDB" id="9971063at2759"/>
<sequence length="90" mass="10745">MATVQREIPNAEFKMATVQREIPNTRFKMAAVQQKTRLARLFLESKSFVTVQRRFRLEYRNCRCSSKNSIKRWCEQLRSESFPHSSNNFV</sequence>
<dbReference type="InterPro" id="IPR032135">
    <property type="entry name" value="DUF4817"/>
</dbReference>
<dbReference type="Pfam" id="PF16087">
    <property type="entry name" value="DUF4817"/>
    <property type="match status" value="1"/>
</dbReference>
<dbReference type="Proteomes" id="UP000499080">
    <property type="component" value="Unassembled WGS sequence"/>
</dbReference>
<evidence type="ECO:0000313" key="3">
    <source>
        <dbReference type="Proteomes" id="UP000499080"/>
    </source>
</evidence>
<proteinExistence type="predicted"/>
<comment type="caution">
    <text evidence="2">The sequence shown here is derived from an EMBL/GenBank/DDBJ whole genome shotgun (WGS) entry which is preliminary data.</text>
</comment>
<dbReference type="EMBL" id="BGPR01235137">
    <property type="protein sequence ID" value="GBL89881.1"/>
    <property type="molecule type" value="Genomic_DNA"/>
</dbReference>
<feature type="domain" description="DUF4817" evidence="1">
    <location>
        <begin position="44"/>
        <end position="79"/>
    </location>
</feature>
<name>A0A4Y2BC41_ARAVE</name>
<evidence type="ECO:0000313" key="2">
    <source>
        <dbReference type="EMBL" id="GBL89881.1"/>
    </source>
</evidence>
<organism evidence="2 3">
    <name type="scientific">Araneus ventricosus</name>
    <name type="common">Orbweaver spider</name>
    <name type="synonym">Epeira ventricosa</name>
    <dbReference type="NCBI Taxonomy" id="182803"/>
    <lineage>
        <taxon>Eukaryota</taxon>
        <taxon>Metazoa</taxon>
        <taxon>Ecdysozoa</taxon>
        <taxon>Arthropoda</taxon>
        <taxon>Chelicerata</taxon>
        <taxon>Arachnida</taxon>
        <taxon>Araneae</taxon>
        <taxon>Araneomorphae</taxon>
        <taxon>Entelegynae</taxon>
        <taxon>Araneoidea</taxon>
        <taxon>Araneidae</taxon>
        <taxon>Araneus</taxon>
    </lineage>
</organism>
<evidence type="ECO:0000259" key="1">
    <source>
        <dbReference type="Pfam" id="PF16087"/>
    </source>
</evidence>
<accession>A0A4Y2BC41</accession>
<keyword evidence="3" id="KW-1185">Reference proteome</keyword>
<protein>
    <recommendedName>
        <fullName evidence="1">DUF4817 domain-containing protein</fullName>
    </recommendedName>
</protein>
<reference evidence="2 3" key="1">
    <citation type="journal article" date="2019" name="Sci. Rep.">
        <title>Orb-weaving spider Araneus ventricosus genome elucidates the spidroin gene catalogue.</title>
        <authorList>
            <person name="Kono N."/>
            <person name="Nakamura H."/>
            <person name="Ohtoshi R."/>
            <person name="Moran D.A.P."/>
            <person name="Shinohara A."/>
            <person name="Yoshida Y."/>
            <person name="Fujiwara M."/>
            <person name="Mori M."/>
            <person name="Tomita M."/>
            <person name="Arakawa K."/>
        </authorList>
    </citation>
    <scope>NUCLEOTIDE SEQUENCE [LARGE SCALE GENOMIC DNA]</scope>
</reference>